<evidence type="ECO:0000313" key="2">
    <source>
        <dbReference type="Proteomes" id="UP001188597"/>
    </source>
</evidence>
<name>A0AA88WM96_9ASTE</name>
<accession>A0AA88WM96</accession>
<comment type="caution">
    <text evidence="1">The sequence shown here is derived from an EMBL/GenBank/DDBJ whole genome shotgun (WGS) entry which is preliminary data.</text>
</comment>
<dbReference type="GO" id="GO:0010997">
    <property type="term" value="F:anaphase-promoting complex binding"/>
    <property type="evidence" value="ECO:0007669"/>
    <property type="project" value="InterPro"/>
</dbReference>
<dbReference type="PANTHER" id="PTHR37387">
    <property type="entry name" value="PROTEIN SAMBA"/>
    <property type="match status" value="1"/>
</dbReference>
<dbReference type="PANTHER" id="PTHR37387:SF1">
    <property type="entry name" value="PROTEIN SAMBA"/>
    <property type="match status" value="1"/>
</dbReference>
<dbReference type="InterPro" id="IPR037547">
    <property type="entry name" value="SAMBA"/>
</dbReference>
<gene>
    <name evidence="1" type="ORF">RJ639_038506</name>
</gene>
<dbReference type="EMBL" id="JAVXUP010000360">
    <property type="protein sequence ID" value="KAK3029883.1"/>
    <property type="molecule type" value="Genomic_DNA"/>
</dbReference>
<sequence length="120" mass="13035">MSNSSLSSSPARSSSTAIAGGNVAASLAPDELQFPPDLVSVQDRRDEALLGPFDKFNSYGWLTNGGLPPKQKIYSNRLTICIAVLKADLMAALAKEVKSLDEDNWMFEGPRSRIHLISRL</sequence>
<dbReference type="Proteomes" id="UP001188597">
    <property type="component" value="Unassembled WGS sequence"/>
</dbReference>
<proteinExistence type="predicted"/>
<dbReference type="AlphaFoldDB" id="A0AA88WM96"/>
<keyword evidence="2" id="KW-1185">Reference proteome</keyword>
<evidence type="ECO:0000313" key="1">
    <source>
        <dbReference type="EMBL" id="KAK3029883.1"/>
    </source>
</evidence>
<dbReference type="GO" id="GO:0046621">
    <property type="term" value="P:negative regulation of organ growth"/>
    <property type="evidence" value="ECO:0007669"/>
    <property type="project" value="InterPro"/>
</dbReference>
<protein>
    <submittedName>
        <fullName evidence="1">Uncharacterized protein</fullName>
    </submittedName>
</protein>
<organism evidence="1 2">
    <name type="scientific">Escallonia herrerae</name>
    <dbReference type="NCBI Taxonomy" id="1293975"/>
    <lineage>
        <taxon>Eukaryota</taxon>
        <taxon>Viridiplantae</taxon>
        <taxon>Streptophyta</taxon>
        <taxon>Embryophyta</taxon>
        <taxon>Tracheophyta</taxon>
        <taxon>Spermatophyta</taxon>
        <taxon>Magnoliopsida</taxon>
        <taxon>eudicotyledons</taxon>
        <taxon>Gunneridae</taxon>
        <taxon>Pentapetalae</taxon>
        <taxon>asterids</taxon>
        <taxon>campanulids</taxon>
        <taxon>Escalloniales</taxon>
        <taxon>Escalloniaceae</taxon>
        <taxon>Escallonia</taxon>
    </lineage>
</organism>
<feature type="non-terminal residue" evidence="1">
    <location>
        <position position="120"/>
    </location>
</feature>
<reference evidence="1" key="1">
    <citation type="submission" date="2022-12" db="EMBL/GenBank/DDBJ databases">
        <title>Draft genome assemblies for two species of Escallonia (Escalloniales).</title>
        <authorList>
            <person name="Chanderbali A."/>
            <person name="Dervinis C."/>
            <person name="Anghel I."/>
            <person name="Soltis D."/>
            <person name="Soltis P."/>
            <person name="Zapata F."/>
        </authorList>
    </citation>
    <scope>NUCLEOTIDE SEQUENCE</scope>
    <source>
        <strain evidence="1">UCBG64.0493</strain>
        <tissue evidence="1">Leaf</tissue>
    </source>
</reference>